<dbReference type="PANTHER" id="PTHR40047:SF1">
    <property type="entry name" value="UPF0703 PROTEIN YCGQ"/>
    <property type="match status" value="1"/>
</dbReference>
<protein>
    <submittedName>
        <fullName evidence="5">TIGR03943 family protein</fullName>
    </submittedName>
</protein>
<dbReference type="Proteomes" id="UP001367922">
    <property type="component" value="Unassembled WGS sequence"/>
</dbReference>
<dbReference type="PANTHER" id="PTHR40047">
    <property type="entry name" value="UPF0703 PROTEIN YCGQ"/>
    <property type="match status" value="1"/>
</dbReference>
<dbReference type="EMBL" id="JBAWSV010000004">
    <property type="protein sequence ID" value="MEI4830632.1"/>
    <property type="molecule type" value="Genomic_DNA"/>
</dbReference>
<dbReference type="InterPro" id="IPR015402">
    <property type="entry name" value="DUF1980"/>
</dbReference>
<evidence type="ECO:0000256" key="1">
    <source>
        <dbReference type="SAM" id="MobiDB-lite"/>
    </source>
</evidence>
<dbReference type="Pfam" id="PF21537">
    <property type="entry name" value="DUF1980_C"/>
    <property type="match status" value="1"/>
</dbReference>
<proteinExistence type="predicted"/>
<feature type="transmembrane region" description="Helical" evidence="2">
    <location>
        <begin position="89"/>
        <end position="109"/>
    </location>
</feature>
<dbReference type="NCBIfam" id="TIGR03943">
    <property type="entry name" value="TIGR03943 family putative permease subunit"/>
    <property type="match status" value="1"/>
</dbReference>
<evidence type="ECO:0000259" key="3">
    <source>
        <dbReference type="Pfam" id="PF09323"/>
    </source>
</evidence>
<keyword evidence="2" id="KW-0812">Transmembrane</keyword>
<reference evidence="5 6" key="1">
    <citation type="submission" date="2024-01" db="EMBL/GenBank/DDBJ databases">
        <title>Seven novel Bacillus-like species.</title>
        <authorList>
            <person name="Liu G."/>
        </authorList>
    </citation>
    <scope>NUCLEOTIDE SEQUENCE [LARGE SCALE GENOMIC DNA]</scope>
    <source>
        <strain evidence="5 6">FJAT-53711</strain>
    </source>
</reference>
<evidence type="ECO:0000256" key="2">
    <source>
        <dbReference type="SAM" id="Phobius"/>
    </source>
</evidence>
<dbReference type="InterPro" id="IPR048447">
    <property type="entry name" value="DUF1980_C"/>
</dbReference>
<feature type="compositionally biased region" description="Low complexity" evidence="1">
    <location>
        <begin position="149"/>
        <end position="168"/>
    </location>
</feature>
<feature type="domain" description="DUF1980" evidence="3">
    <location>
        <begin position="13"/>
        <end position="120"/>
    </location>
</feature>
<evidence type="ECO:0000313" key="5">
    <source>
        <dbReference type="EMBL" id="MEI4830632.1"/>
    </source>
</evidence>
<feature type="domain" description="DUF1980" evidence="4">
    <location>
        <begin position="162"/>
        <end position="296"/>
    </location>
</feature>
<feature type="region of interest" description="Disordered" evidence="1">
    <location>
        <begin position="145"/>
        <end position="169"/>
    </location>
</feature>
<keyword evidence="6" id="KW-1185">Reference proteome</keyword>
<keyword evidence="2" id="KW-1133">Transmembrane helix</keyword>
<sequence>MEEQEKKGFHIYIRGIILIGFAMLLFKLLITGHIDNFIAPRMVKLTYIATIVSLLLGCLQVWRSGNEKSKACHCCEGHVLPKTKIGTCFFYGLFLIPIISAFLFSSVSLDGSVAAKRGMNQSTQTKPQKENDDWKRLLVDGEEPQTANVPSSQVSSQVSSQASSQAPSEDLEKNLLEKKSIQINDKNYMDAMDIISRDVIGFKGKEINFSGFVYRDTDVKGAQVVVARYGITCCIADATVYGMIVSGEGITKLQNETWVTITGTLDETTYRGALFPLVKANKVEKIEAPKQPYVYENLIP</sequence>
<evidence type="ECO:0000259" key="4">
    <source>
        <dbReference type="Pfam" id="PF21537"/>
    </source>
</evidence>
<feature type="transmembrane region" description="Helical" evidence="2">
    <location>
        <begin position="42"/>
        <end position="62"/>
    </location>
</feature>
<evidence type="ECO:0000313" key="6">
    <source>
        <dbReference type="Proteomes" id="UP001367922"/>
    </source>
</evidence>
<dbReference type="RefSeq" id="WP_336482946.1">
    <property type="nucleotide sequence ID" value="NZ_JBAWSV010000004.1"/>
</dbReference>
<keyword evidence="2" id="KW-0472">Membrane</keyword>
<gene>
    <name evidence="5" type="ORF">WAX78_14335</name>
</gene>
<organism evidence="5 6">
    <name type="scientific">Bacillus yunxiaonensis</name>
    <dbReference type="NCBI Taxonomy" id="3127665"/>
    <lineage>
        <taxon>Bacteria</taxon>
        <taxon>Bacillati</taxon>
        <taxon>Bacillota</taxon>
        <taxon>Bacilli</taxon>
        <taxon>Bacillales</taxon>
        <taxon>Bacillaceae</taxon>
        <taxon>Bacillus</taxon>
    </lineage>
</organism>
<dbReference type="InterPro" id="IPR052955">
    <property type="entry name" value="UPF0703_membrane_permease"/>
</dbReference>
<name>A0ABU8FXL2_9BACI</name>
<accession>A0ABU8FXL2</accession>
<dbReference type="Pfam" id="PF09323">
    <property type="entry name" value="DUF1980"/>
    <property type="match status" value="1"/>
</dbReference>
<comment type="caution">
    <text evidence="5">The sequence shown here is derived from an EMBL/GenBank/DDBJ whole genome shotgun (WGS) entry which is preliminary data.</text>
</comment>
<feature type="transmembrane region" description="Helical" evidence="2">
    <location>
        <begin position="12"/>
        <end position="30"/>
    </location>
</feature>
<dbReference type="InterPro" id="IPR048493">
    <property type="entry name" value="DUF1980_N"/>
</dbReference>